<evidence type="ECO:0000313" key="1">
    <source>
        <dbReference type="EMBL" id="OPG17319.1"/>
    </source>
</evidence>
<dbReference type="OrthoDB" id="2372119at2"/>
<sequence length="247" mass="28861">MFSIEVRIVDHFSVSLVRYTDPDRRSLAHAAAVYLGKPDTDNRKRPINIIKKGDTLAIFRGESARFEFRTSKVVYDHLVTYTTLNMRACGGLRANEATVFIPPAEDDDPVYRELGEAHLKAYRNLVHGIDPQTEDPMQKKRLQAARTIAPMSVQLHYLLDFNLTSLIEAVFPQRIWSPGAQMDTRQVVEAMFKLVREQDEELWDTIYDYYGPEAHAWKRMRMKLKREQPELYENLMREYGAMRSMWD</sequence>
<dbReference type="AlphaFoldDB" id="A0A1V4EWM3"/>
<dbReference type="GO" id="GO:0006231">
    <property type="term" value="P:dTMP biosynthetic process"/>
    <property type="evidence" value="ECO:0007669"/>
    <property type="project" value="InterPro"/>
</dbReference>
<name>A0A1V4EWM3_9BACL</name>
<dbReference type="Gene3D" id="3.30.1360.170">
    <property type="match status" value="1"/>
</dbReference>
<gene>
    <name evidence="1" type="ORF">B2M26_03065</name>
</gene>
<keyword evidence="2" id="KW-1185">Reference proteome</keyword>
<proteinExistence type="predicted"/>
<evidence type="ECO:0000313" key="2">
    <source>
        <dbReference type="Proteomes" id="UP000190229"/>
    </source>
</evidence>
<comment type="caution">
    <text evidence="1">The sequence shown here is derived from an EMBL/GenBank/DDBJ whole genome shotgun (WGS) entry which is preliminary data.</text>
</comment>
<accession>A0A1V4EWM3</accession>
<dbReference type="InterPro" id="IPR003669">
    <property type="entry name" value="Thymidylate_synthase_ThyX"/>
</dbReference>
<dbReference type="GO" id="GO:0050660">
    <property type="term" value="F:flavin adenine dinucleotide binding"/>
    <property type="evidence" value="ECO:0007669"/>
    <property type="project" value="InterPro"/>
</dbReference>
<organism evidence="1 2">
    <name type="scientific">Ferroacidibacillus organovorans</name>
    <dbReference type="NCBI Taxonomy" id="1765683"/>
    <lineage>
        <taxon>Bacteria</taxon>
        <taxon>Bacillati</taxon>
        <taxon>Bacillota</taxon>
        <taxon>Bacilli</taxon>
        <taxon>Bacillales</taxon>
        <taxon>Alicyclobacillaceae</taxon>
        <taxon>Ferroacidibacillus</taxon>
    </lineage>
</organism>
<dbReference type="EMBL" id="MWPS01000005">
    <property type="protein sequence ID" value="OPG17319.1"/>
    <property type="molecule type" value="Genomic_DNA"/>
</dbReference>
<dbReference type="PROSITE" id="PS51331">
    <property type="entry name" value="THYX"/>
    <property type="match status" value="1"/>
</dbReference>
<dbReference type="Proteomes" id="UP000190229">
    <property type="component" value="Unassembled WGS sequence"/>
</dbReference>
<protein>
    <recommendedName>
        <fullName evidence="3">Thymidylate synthase</fullName>
    </recommendedName>
</protein>
<dbReference type="InterPro" id="IPR036098">
    <property type="entry name" value="Thymidylate_synthase_ThyX_sf"/>
</dbReference>
<evidence type="ECO:0008006" key="3">
    <source>
        <dbReference type="Google" id="ProtNLM"/>
    </source>
</evidence>
<dbReference type="SUPFAM" id="SSF69796">
    <property type="entry name" value="Thymidylate synthase-complementing protein Thy1"/>
    <property type="match status" value="1"/>
</dbReference>
<dbReference type="Pfam" id="PF02511">
    <property type="entry name" value="Thy1"/>
    <property type="match status" value="1"/>
</dbReference>
<reference evidence="1 2" key="1">
    <citation type="submission" date="2017-02" db="EMBL/GenBank/DDBJ databases">
        <title>Draft genome of Acidibacillus ferrooxidans Huett2.</title>
        <authorList>
            <person name="Schopf S."/>
        </authorList>
    </citation>
    <scope>NUCLEOTIDE SEQUENCE [LARGE SCALE GENOMIC DNA]</scope>
    <source>
        <strain evidence="1 2">Huett2</strain>
    </source>
</reference>
<dbReference type="GO" id="GO:0050797">
    <property type="term" value="F:thymidylate synthase (FAD) activity"/>
    <property type="evidence" value="ECO:0007669"/>
    <property type="project" value="InterPro"/>
</dbReference>